<dbReference type="SUPFAM" id="SSF49265">
    <property type="entry name" value="Fibronectin type III"/>
    <property type="match status" value="1"/>
</dbReference>
<feature type="transmembrane region" description="Helical" evidence="17">
    <location>
        <begin position="33"/>
        <end position="61"/>
    </location>
</feature>
<evidence type="ECO:0000313" key="20">
    <source>
        <dbReference type="EMBL" id="MCM3715004.1"/>
    </source>
</evidence>
<evidence type="ECO:0000256" key="3">
    <source>
        <dbReference type="ARBA" id="ARBA00022670"/>
    </source>
</evidence>
<keyword evidence="7" id="KW-0378">Hydrolase</keyword>
<evidence type="ECO:0000256" key="12">
    <source>
        <dbReference type="ARBA" id="ARBA00023268"/>
    </source>
</evidence>
<evidence type="ECO:0000256" key="7">
    <source>
        <dbReference type="ARBA" id="ARBA00022801"/>
    </source>
</evidence>
<dbReference type="Gene3D" id="1.10.3810.10">
    <property type="entry name" value="Biosynthetic peptidoglycan transglycosylase-like"/>
    <property type="match status" value="1"/>
</dbReference>
<keyword evidence="4" id="KW-0328">Glycosyltransferase</keyword>
<comment type="catalytic activity">
    <reaction evidence="15">
        <text>[GlcNAc-(1-&gt;4)-Mur2Ac(oyl-L-Ala-gamma-D-Glu-L-Lys-D-Ala-D-Ala)](n)-di-trans,octa-cis-undecaprenyl diphosphate + beta-D-GlcNAc-(1-&gt;4)-Mur2Ac(oyl-L-Ala-gamma-D-Glu-L-Lys-D-Ala-D-Ala)-di-trans,octa-cis-undecaprenyl diphosphate = [GlcNAc-(1-&gt;4)-Mur2Ac(oyl-L-Ala-gamma-D-Glu-L-Lys-D-Ala-D-Ala)](n+1)-di-trans,octa-cis-undecaprenyl diphosphate + di-trans,octa-cis-undecaprenyl diphosphate + H(+)</text>
        <dbReference type="Rhea" id="RHEA:23708"/>
        <dbReference type="Rhea" id="RHEA-COMP:9602"/>
        <dbReference type="Rhea" id="RHEA-COMP:9603"/>
        <dbReference type="ChEBI" id="CHEBI:15378"/>
        <dbReference type="ChEBI" id="CHEBI:58405"/>
        <dbReference type="ChEBI" id="CHEBI:60033"/>
        <dbReference type="ChEBI" id="CHEBI:78435"/>
        <dbReference type="EC" id="2.4.99.28"/>
    </reaction>
</comment>
<dbReference type="RefSeq" id="WP_251223771.1">
    <property type="nucleotide sequence ID" value="NZ_JAMBOL010000011.1"/>
</dbReference>
<evidence type="ECO:0000256" key="16">
    <source>
        <dbReference type="SAM" id="MobiDB-lite"/>
    </source>
</evidence>
<name>A0A9X2DQE2_9BACI</name>
<keyword evidence="10 17" id="KW-1133">Transmembrane helix</keyword>
<dbReference type="Pfam" id="PF00905">
    <property type="entry name" value="Transpeptidase"/>
    <property type="match status" value="1"/>
</dbReference>
<keyword evidence="21" id="KW-1185">Reference proteome</keyword>
<evidence type="ECO:0000256" key="14">
    <source>
        <dbReference type="ARBA" id="ARBA00034000"/>
    </source>
</evidence>
<dbReference type="Pfam" id="PF00912">
    <property type="entry name" value="Transgly"/>
    <property type="match status" value="1"/>
</dbReference>
<evidence type="ECO:0000256" key="9">
    <source>
        <dbReference type="ARBA" id="ARBA00022984"/>
    </source>
</evidence>
<evidence type="ECO:0000256" key="15">
    <source>
        <dbReference type="ARBA" id="ARBA00049902"/>
    </source>
</evidence>
<keyword evidence="1" id="KW-1003">Cell membrane</keyword>
<dbReference type="SUPFAM" id="SSF56601">
    <property type="entry name" value="beta-lactamase/transpeptidase-like"/>
    <property type="match status" value="1"/>
</dbReference>
<evidence type="ECO:0000256" key="8">
    <source>
        <dbReference type="ARBA" id="ARBA00022960"/>
    </source>
</evidence>
<evidence type="ECO:0000256" key="1">
    <source>
        <dbReference type="ARBA" id="ARBA00022475"/>
    </source>
</evidence>
<dbReference type="GO" id="GO:0008360">
    <property type="term" value="P:regulation of cell shape"/>
    <property type="evidence" value="ECO:0007669"/>
    <property type="project" value="UniProtKB-KW"/>
</dbReference>
<organism evidence="20 21">
    <name type="scientific">Halalkalibacter oceani</name>
    <dbReference type="NCBI Taxonomy" id="1653776"/>
    <lineage>
        <taxon>Bacteria</taxon>
        <taxon>Bacillati</taxon>
        <taxon>Bacillota</taxon>
        <taxon>Bacilli</taxon>
        <taxon>Bacillales</taxon>
        <taxon>Bacillaceae</taxon>
        <taxon>Halalkalibacter</taxon>
    </lineage>
</organism>
<sequence>MKQDSALIEKFKAFTRRLHELKVFRKIGITYQVFWNLFLICLVAGFMSLFFIGGTAAGYFASLVQDETLRSADDMKARIYDYEETSQVFFADNVYLGELPSEIERHKVALKDVSDHLKNAIIATEDEYFYEHEGIVPKAIMRATFQEFANSAVQTGGSTLTQQLIKNQILTSEVSFDRKATEILLALRLEQFLEKDEILEAYLNIVPFGRNSSGRHIAGVQAAAQGIFGVDAKDLSVAQAAYIAGLPQSPFGYTPFTGDGSIKENLEPGLNRMKTVLSRMHESGFISDAEYQEALQYDIRDNLTDSTPAPIDQYPYLTYEVMRRATDILVMQRLEEEEISLDELNEEERLETYNRFREQASTKLRSGGYRIHTTVDKNMYIAMQEAVQNDALFGPMKDGEQEEVGAILIENHTGAIKSFVGGRDEGSDLQYNHATQAYRQNGSTMKPLLAYAPAMEIGAIQPGIVVPDTEAYYSGGQEITNFDNQHQGLLSVRESLARSRNVPAVRSFKRVPHEQARDTLLNLGFRLSNGEPYESAPLGATENNVTVEQNTNAYATFANGGTYVESYLIERIETADGELVYEHEPVKRDVFTPQTAYLTLDMLRDVLRPGGTASSLPGRLSFSADWAGKTGTTSNVYDSWFVGFNPNVTLGVWIGYDTPKEIQRTVGGLRYGPRTQQIWANLANAAYSINPELLAPSERFAMPDGIVRRSICSLTGLLPSTICQQAGLVTTDLFNVKFLPSEADDSLESARYVTIDGQNYLALSSTPAEFTEQGVAISKDFLDIGDLSNYLPESMRNIIPEREAPNNGRTPGPVGGVALNGQTLSWNKHPDNDIVGYRIYRASNGQDNYQLLTSVRENTNTSFSVQGGSYSYYVTAVDAAGRESAASNTIAGSAPEQPDEQPDNGAEDSDSANGDNSSGGSTNNGNGNNQPDHSNGNGTDTPEEPAEPDGNNGNGNGGGNGNNGSGNNPPPNDPPPEEENN</sequence>
<keyword evidence="11 17" id="KW-0472">Membrane</keyword>
<evidence type="ECO:0000259" key="18">
    <source>
        <dbReference type="Pfam" id="PF00905"/>
    </source>
</evidence>
<dbReference type="GO" id="GO:0071555">
    <property type="term" value="P:cell wall organization"/>
    <property type="evidence" value="ECO:0007669"/>
    <property type="project" value="UniProtKB-KW"/>
</dbReference>
<keyword evidence="13" id="KW-0961">Cell wall biogenesis/degradation</keyword>
<proteinExistence type="predicted"/>
<keyword evidence="8" id="KW-0133">Cell shape</keyword>
<comment type="caution">
    <text evidence="20">The sequence shown here is derived from an EMBL/GenBank/DDBJ whole genome shotgun (WGS) entry which is preliminary data.</text>
</comment>
<dbReference type="InterPro" id="IPR023346">
    <property type="entry name" value="Lysozyme-like_dom_sf"/>
</dbReference>
<dbReference type="InterPro" id="IPR013783">
    <property type="entry name" value="Ig-like_fold"/>
</dbReference>
<evidence type="ECO:0000313" key="21">
    <source>
        <dbReference type="Proteomes" id="UP001139179"/>
    </source>
</evidence>
<dbReference type="GO" id="GO:0030288">
    <property type="term" value="C:outer membrane-bounded periplasmic space"/>
    <property type="evidence" value="ECO:0007669"/>
    <property type="project" value="TreeGrafter"/>
</dbReference>
<dbReference type="SUPFAM" id="SSF53955">
    <property type="entry name" value="Lysozyme-like"/>
    <property type="match status" value="1"/>
</dbReference>
<dbReference type="PANTHER" id="PTHR32282">
    <property type="entry name" value="BINDING PROTEIN TRANSPEPTIDASE, PUTATIVE-RELATED"/>
    <property type="match status" value="1"/>
</dbReference>
<keyword evidence="12" id="KW-0511">Multifunctional enzyme</keyword>
<dbReference type="GO" id="GO:0008658">
    <property type="term" value="F:penicillin binding"/>
    <property type="evidence" value="ECO:0007669"/>
    <property type="project" value="InterPro"/>
</dbReference>
<evidence type="ECO:0000256" key="17">
    <source>
        <dbReference type="SAM" id="Phobius"/>
    </source>
</evidence>
<dbReference type="InterPro" id="IPR036950">
    <property type="entry name" value="PBP_transglycosylase"/>
</dbReference>
<dbReference type="PANTHER" id="PTHR32282:SF32">
    <property type="entry name" value="PENICILLIN-BINDING PROTEIN 2A"/>
    <property type="match status" value="1"/>
</dbReference>
<gene>
    <name evidence="20" type="ORF">M3202_13020</name>
</gene>
<dbReference type="InterPro" id="IPR001264">
    <property type="entry name" value="Glyco_trans_51"/>
</dbReference>
<dbReference type="InterPro" id="IPR036116">
    <property type="entry name" value="FN3_sf"/>
</dbReference>
<keyword evidence="5" id="KW-0808">Transferase</keyword>
<protein>
    <submittedName>
        <fullName evidence="20">Transglycosylase domain-containing protein</fullName>
    </submittedName>
</protein>
<dbReference type="InterPro" id="IPR001460">
    <property type="entry name" value="PCN-bd_Tpept"/>
</dbReference>
<feature type="compositionally biased region" description="Low complexity" evidence="16">
    <location>
        <begin position="911"/>
        <end position="929"/>
    </location>
</feature>
<feature type="compositionally biased region" description="Acidic residues" evidence="16">
    <location>
        <begin position="897"/>
        <end position="910"/>
    </location>
</feature>
<keyword evidence="3" id="KW-0645">Protease</keyword>
<keyword evidence="9" id="KW-0573">Peptidoglycan synthesis</keyword>
<dbReference type="EMBL" id="JAMBOL010000011">
    <property type="protein sequence ID" value="MCM3715004.1"/>
    <property type="molecule type" value="Genomic_DNA"/>
</dbReference>
<feature type="compositionally biased region" description="Gly residues" evidence="16">
    <location>
        <begin position="952"/>
        <end position="964"/>
    </location>
</feature>
<evidence type="ECO:0000256" key="6">
    <source>
        <dbReference type="ARBA" id="ARBA00022692"/>
    </source>
</evidence>
<keyword evidence="6 17" id="KW-0812">Transmembrane</keyword>
<dbReference type="Gene3D" id="3.40.710.10">
    <property type="entry name" value="DD-peptidase/beta-lactamase superfamily"/>
    <property type="match status" value="1"/>
</dbReference>
<dbReference type="GO" id="GO:0006508">
    <property type="term" value="P:proteolysis"/>
    <property type="evidence" value="ECO:0007669"/>
    <property type="project" value="UniProtKB-KW"/>
</dbReference>
<dbReference type="Gene3D" id="2.60.40.10">
    <property type="entry name" value="Immunoglobulins"/>
    <property type="match status" value="1"/>
</dbReference>
<feature type="domain" description="Glycosyl transferase family 51" evidence="19">
    <location>
        <begin position="96"/>
        <end position="281"/>
    </location>
</feature>
<comment type="catalytic activity">
    <reaction evidence="14">
        <text>Preferential cleavage: (Ac)2-L-Lys-D-Ala-|-D-Ala. Also transpeptidation of peptidyl-alanyl moieties that are N-acyl substituents of D-alanine.</text>
        <dbReference type="EC" id="3.4.16.4"/>
    </reaction>
</comment>
<evidence type="ECO:0000256" key="11">
    <source>
        <dbReference type="ARBA" id="ARBA00023136"/>
    </source>
</evidence>
<evidence type="ECO:0000259" key="19">
    <source>
        <dbReference type="Pfam" id="PF00912"/>
    </source>
</evidence>
<feature type="compositionally biased region" description="Polar residues" evidence="16">
    <location>
        <begin position="930"/>
        <end position="940"/>
    </location>
</feature>
<feature type="region of interest" description="Disordered" evidence="16">
    <location>
        <begin position="885"/>
        <end position="981"/>
    </location>
</feature>
<feature type="domain" description="Penicillin-binding protein transpeptidase" evidence="18">
    <location>
        <begin position="405"/>
        <end position="649"/>
    </location>
</feature>
<dbReference type="AlphaFoldDB" id="A0A9X2DQE2"/>
<dbReference type="InterPro" id="IPR050396">
    <property type="entry name" value="Glycosyltr_51/Transpeptidase"/>
</dbReference>
<keyword evidence="2" id="KW-0121">Carboxypeptidase</keyword>
<evidence type="ECO:0000256" key="10">
    <source>
        <dbReference type="ARBA" id="ARBA00022989"/>
    </source>
</evidence>
<evidence type="ECO:0000256" key="2">
    <source>
        <dbReference type="ARBA" id="ARBA00022645"/>
    </source>
</evidence>
<accession>A0A9X2DQE2</accession>
<dbReference type="GO" id="GO:0009002">
    <property type="term" value="F:serine-type D-Ala-D-Ala carboxypeptidase activity"/>
    <property type="evidence" value="ECO:0007669"/>
    <property type="project" value="UniProtKB-EC"/>
</dbReference>
<evidence type="ECO:0000256" key="4">
    <source>
        <dbReference type="ARBA" id="ARBA00022676"/>
    </source>
</evidence>
<evidence type="ECO:0000256" key="13">
    <source>
        <dbReference type="ARBA" id="ARBA00023316"/>
    </source>
</evidence>
<evidence type="ECO:0000256" key="5">
    <source>
        <dbReference type="ARBA" id="ARBA00022679"/>
    </source>
</evidence>
<reference evidence="20" key="1">
    <citation type="submission" date="2022-05" db="EMBL/GenBank/DDBJ databases">
        <title>Comparative Genomics of Spacecraft Associated Microbes.</title>
        <authorList>
            <person name="Tran M.T."/>
            <person name="Wright A."/>
            <person name="Seuylemezian A."/>
            <person name="Eisen J."/>
            <person name="Coil D."/>
        </authorList>
    </citation>
    <scope>NUCLEOTIDE SEQUENCE</scope>
    <source>
        <strain evidence="20">214.1.1</strain>
    </source>
</reference>
<dbReference type="InterPro" id="IPR012338">
    <property type="entry name" value="Beta-lactam/transpept-like"/>
</dbReference>
<dbReference type="GO" id="GO:0009252">
    <property type="term" value="P:peptidoglycan biosynthetic process"/>
    <property type="evidence" value="ECO:0007669"/>
    <property type="project" value="UniProtKB-KW"/>
</dbReference>
<dbReference type="Proteomes" id="UP001139179">
    <property type="component" value="Unassembled WGS sequence"/>
</dbReference>
<dbReference type="GO" id="GO:0008955">
    <property type="term" value="F:peptidoglycan glycosyltransferase activity"/>
    <property type="evidence" value="ECO:0007669"/>
    <property type="project" value="UniProtKB-EC"/>
</dbReference>